<accession>A0A0D3IKM6</accession>
<sequence length="69" mass="7417">MEAAAQQRAAREEVPAVVPRPVGTTTSGAVQYLTSEQKEALNRKYGRIRPPTNDEMEAVADAGAACKMQ</sequence>
<evidence type="ECO:0000256" key="1">
    <source>
        <dbReference type="SAM" id="MobiDB-lite"/>
    </source>
</evidence>
<dbReference type="KEGG" id="ehx:EMIHUDRAFT_311496"/>
<organism evidence="2 3">
    <name type="scientific">Emiliania huxleyi (strain CCMP1516)</name>
    <dbReference type="NCBI Taxonomy" id="280463"/>
    <lineage>
        <taxon>Eukaryota</taxon>
        <taxon>Haptista</taxon>
        <taxon>Haptophyta</taxon>
        <taxon>Prymnesiophyceae</taxon>
        <taxon>Isochrysidales</taxon>
        <taxon>Noelaerhabdaceae</taxon>
        <taxon>Emiliania</taxon>
    </lineage>
</organism>
<reference evidence="3" key="1">
    <citation type="journal article" date="2013" name="Nature">
        <title>Pan genome of the phytoplankton Emiliania underpins its global distribution.</title>
        <authorList>
            <person name="Read B.A."/>
            <person name="Kegel J."/>
            <person name="Klute M.J."/>
            <person name="Kuo A."/>
            <person name="Lefebvre S.C."/>
            <person name="Maumus F."/>
            <person name="Mayer C."/>
            <person name="Miller J."/>
            <person name="Monier A."/>
            <person name="Salamov A."/>
            <person name="Young J."/>
            <person name="Aguilar M."/>
            <person name="Claverie J.M."/>
            <person name="Frickenhaus S."/>
            <person name="Gonzalez K."/>
            <person name="Herman E.K."/>
            <person name="Lin Y.C."/>
            <person name="Napier J."/>
            <person name="Ogata H."/>
            <person name="Sarno A.F."/>
            <person name="Shmutz J."/>
            <person name="Schroeder D."/>
            <person name="de Vargas C."/>
            <person name="Verret F."/>
            <person name="von Dassow P."/>
            <person name="Valentin K."/>
            <person name="Van de Peer Y."/>
            <person name="Wheeler G."/>
            <person name="Dacks J.B."/>
            <person name="Delwiche C.F."/>
            <person name="Dyhrman S.T."/>
            <person name="Glockner G."/>
            <person name="John U."/>
            <person name="Richards T."/>
            <person name="Worden A.Z."/>
            <person name="Zhang X."/>
            <person name="Grigoriev I.V."/>
            <person name="Allen A.E."/>
            <person name="Bidle K."/>
            <person name="Borodovsky M."/>
            <person name="Bowler C."/>
            <person name="Brownlee C."/>
            <person name="Cock J.M."/>
            <person name="Elias M."/>
            <person name="Gladyshev V.N."/>
            <person name="Groth M."/>
            <person name="Guda C."/>
            <person name="Hadaegh A."/>
            <person name="Iglesias-Rodriguez M.D."/>
            <person name="Jenkins J."/>
            <person name="Jones B.M."/>
            <person name="Lawson T."/>
            <person name="Leese F."/>
            <person name="Lindquist E."/>
            <person name="Lobanov A."/>
            <person name="Lomsadze A."/>
            <person name="Malik S.B."/>
            <person name="Marsh M.E."/>
            <person name="Mackinder L."/>
            <person name="Mock T."/>
            <person name="Mueller-Roeber B."/>
            <person name="Pagarete A."/>
            <person name="Parker M."/>
            <person name="Probert I."/>
            <person name="Quesneville H."/>
            <person name="Raines C."/>
            <person name="Rensing S.A."/>
            <person name="Riano-Pachon D.M."/>
            <person name="Richier S."/>
            <person name="Rokitta S."/>
            <person name="Shiraiwa Y."/>
            <person name="Soanes D.M."/>
            <person name="van der Giezen M."/>
            <person name="Wahlund T.M."/>
            <person name="Williams B."/>
            <person name="Wilson W."/>
            <person name="Wolfe G."/>
            <person name="Wurch L.L."/>
        </authorList>
    </citation>
    <scope>NUCLEOTIDE SEQUENCE</scope>
</reference>
<feature type="region of interest" description="Disordered" evidence="1">
    <location>
        <begin position="1"/>
        <end position="24"/>
    </location>
</feature>
<dbReference type="EnsemblProtists" id="EOD11811">
    <property type="protein sequence ID" value="EOD11811"/>
    <property type="gene ID" value="EMIHUDRAFT_311496"/>
</dbReference>
<dbReference type="RefSeq" id="XP_005764240.1">
    <property type="nucleotide sequence ID" value="XM_005764183.1"/>
</dbReference>
<dbReference type="AlphaFoldDB" id="A0A0D3IKM6"/>
<proteinExistence type="predicted"/>
<keyword evidence="3" id="KW-1185">Reference proteome</keyword>
<reference evidence="2" key="2">
    <citation type="submission" date="2024-10" db="UniProtKB">
        <authorList>
            <consortium name="EnsemblProtists"/>
        </authorList>
    </citation>
    <scope>IDENTIFICATION</scope>
</reference>
<dbReference type="HOGENOM" id="CLU_2781229_0_0_1"/>
<protein>
    <submittedName>
        <fullName evidence="2">Uncharacterized protein</fullName>
    </submittedName>
</protein>
<evidence type="ECO:0000313" key="2">
    <source>
        <dbReference type="EnsemblProtists" id="EOD11811"/>
    </source>
</evidence>
<dbReference type="PaxDb" id="2903-EOD11811"/>
<dbReference type="Proteomes" id="UP000013827">
    <property type="component" value="Unassembled WGS sequence"/>
</dbReference>
<dbReference type="GeneID" id="17258032"/>
<evidence type="ECO:0000313" key="3">
    <source>
        <dbReference type="Proteomes" id="UP000013827"/>
    </source>
</evidence>
<name>A0A0D3IKM6_EMIH1</name>